<evidence type="ECO:0000313" key="8">
    <source>
        <dbReference type="Proteomes" id="UP000663852"/>
    </source>
</evidence>
<dbReference type="PRINTS" id="PR00237">
    <property type="entry name" value="GPCRRHODOPSN"/>
</dbReference>
<feature type="transmembrane region" description="Helical" evidence="5">
    <location>
        <begin position="36"/>
        <end position="53"/>
    </location>
</feature>
<organism evidence="7 8">
    <name type="scientific">Adineta ricciae</name>
    <name type="common">Rotifer</name>
    <dbReference type="NCBI Taxonomy" id="249248"/>
    <lineage>
        <taxon>Eukaryota</taxon>
        <taxon>Metazoa</taxon>
        <taxon>Spiralia</taxon>
        <taxon>Gnathifera</taxon>
        <taxon>Rotifera</taxon>
        <taxon>Eurotatoria</taxon>
        <taxon>Bdelloidea</taxon>
        <taxon>Adinetida</taxon>
        <taxon>Adinetidae</taxon>
        <taxon>Adineta</taxon>
    </lineage>
</organism>
<evidence type="ECO:0000256" key="4">
    <source>
        <dbReference type="ARBA" id="ARBA00023136"/>
    </source>
</evidence>
<accession>A0A815EI57</accession>
<feature type="transmembrane region" description="Helical" evidence="5">
    <location>
        <begin position="235"/>
        <end position="255"/>
    </location>
</feature>
<feature type="transmembrane region" description="Helical" evidence="5">
    <location>
        <begin position="108"/>
        <end position="130"/>
    </location>
</feature>
<feature type="domain" description="G-protein coupled receptors family 1 profile" evidence="6">
    <location>
        <begin position="45"/>
        <end position="375"/>
    </location>
</feature>
<keyword evidence="4 5" id="KW-0472">Membrane</keyword>
<dbReference type="PANTHER" id="PTHR46641">
    <property type="entry name" value="FMRFAMIDE RECEPTOR-RELATED"/>
    <property type="match status" value="1"/>
</dbReference>
<dbReference type="InterPro" id="IPR052954">
    <property type="entry name" value="GPCR-Ligand_Int"/>
</dbReference>
<dbReference type="Proteomes" id="UP000663852">
    <property type="component" value="Unassembled WGS sequence"/>
</dbReference>
<dbReference type="PROSITE" id="PS50262">
    <property type="entry name" value="G_PROTEIN_RECEP_F1_2"/>
    <property type="match status" value="1"/>
</dbReference>
<evidence type="ECO:0000256" key="2">
    <source>
        <dbReference type="ARBA" id="ARBA00022692"/>
    </source>
</evidence>
<comment type="caution">
    <text evidence="7">The sequence shown here is derived from an EMBL/GenBank/DDBJ whole genome shotgun (WGS) entry which is preliminary data.</text>
</comment>
<evidence type="ECO:0000259" key="6">
    <source>
        <dbReference type="PROSITE" id="PS50262"/>
    </source>
</evidence>
<feature type="transmembrane region" description="Helical" evidence="5">
    <location>
        <begin position="309"/>
        <end position="339"/>
    </location>
</feature>
<keyword evidence="3 5" id="KW-1133">Transmembrane helix</keyword>
<proteinExistence type="predicted"/>
<feature type="transmembrane region" description="Helical" evidence="5">
    <location>
        <begin position="189"/>
        <end position="215"/>
    </location>
</feature>
<feature type="transmembrane region" description="Helical" evidence="5">
    <location>
        <begin position="150"/>
        <end position="169"/>
    </location>
</feature>
<dbReference type="EMBL" id="CAJNOJ010000221">
    <property type="protein sequence ID" value="CAF1306975.1"/>
    <property type="molecule type" value="Genomic_DNA"/>
</dbReference>
<dbReference type="AlphaFoldDB" id="A0A815EI57"/>
<dbReference type="Gene3D" id="1.20.1070.10">
    <property type="entry name" value="Rhodopsin 7-helix transmembrane proteins"/>
    <property type="match status" value="2"/>
</dbReference>
<sequence>MKKASVTCFISVLGVNITSMEKLELATYWINQIYPVLQIFFGTFGNLLNIIIFTRRDLHQNPCSLYFLIGSINNCIVIDFGLLTRYLASTWNWDPSLTSNVYCKIRNLLVYAPLTLSLWFIVLASVDRYLLSSPIVRFRRLSNLSMARKLILIVTLSIFLSYLHVPIYFQLALTQNGMNCNFSPYQYVLFLSFFAPIISCVLPILLMGIFGILMIQNIRYSQRRTQRLRSDDRQLSLMLLFQILITTVISTPYFALALYNAIAILMLRAPIISCVLPILLMGIFGILMIQNIRYSQRRTQRLRSDDRQLSLMLLFQILITTVISTPYFALALYNAIAILMLRSQFSPIGLSVYNFSYNLFRLLYFTNPVLSFYIYTTTGAKFRQELKRCFQYGLNNCVPLTIQRRLFNTNGTNGIVPI</sequence>
<gene>
    <name evidence="7" type="ORF">EDS130_LOCUS30922</name>
</gene>
<evidence type="ECO:0000256" key="5">
    <source>
        <dbReference type="SAM" id="Phobius"/>
    </source>
</evidence>
<feature type="transmembrane region" description="Helical" evidence="5">
    <location>
        <begin position="261"/>
        <end position="289"/>
    </location>
</feature>
<feature type="transmembrane region" description="Helical" evidence="5">
    <location>
        <begin position="65"/>
        <end position="88"/>
    </location>
</feature>
<protein>
    <recommendedName>
        <fullName evidence="6">G-protein coupled receptors family 1 profile domain-containing protein</fullName>
    </recommendedName>
</protein>
<feature type="transmembrane region" description="Helical" evidence="5">
    <location>
        <begin position="359"/>
        <end position="378"/>
    </location>
</feature>
<dbReference type="SUPFAM" id="SSF81321">
    <property type="entry name" value="Family A G protein-coupled receptor-like"/>
    <property type="match status" value="2"/>
</dbReference>
<evidence type="ECO:0000256" key="1">
    <source>
        <dbReference type="ARBA" id="ARBA00004370"/>
    </source>
</evidence>
<dbReference type="InterPro" id="IPR000276">
    <property type="entry name" value="GPCR_Rhodpsn"/>
</dbReference>
<dbReference type="InterPro" id="IPR017452">
    <property type="entry name" value="GPCR_Rhodpsn_7TM"/>
</dbReference>
<keyword evidence="2 5" id="KW-0812">Transmembrane</keyword>
<comment type="subcellular location">
    <subcellularLocation>
        <location evidence="1">Membrane</location>
    </subcellularLocation>
</comment>
<evidence type="ECO:0000313" key="7">
    <source>
        <dbReference type="EMBL" id="CAF1306975.1"/>
    </source>
</evidence>
<dbReference type="GO" id="GO:0016020">
    <property type="term" value="C:membrane"/>
    <property type="evidence" value="ECO:0007669"/>
    <property type="project" value="UniProtKB-SubCell"/>
</dbReference>
<dbReference type="GO" id="GO:0004930">
    <property type="term" value="F:G protein-coupled receptor activity"/>
    <property type="evidence" value="ECO:0007669"/>
    <property type="project" value="InterPro"/>
</dbReference>
<dbReference type="PANTHER" id="PTHR46641:SF6">
    <property type="entry name" value="G-PROTEIN COUPLED RECEPTORS FAMILY 1 PROFILE DOMAIN-CONTAINING PROTEIN"/>
    <property type="match status" value="1"/>
</dbReference>
<evidence type="ECO:0000256" key="3">
    <source>
        <dbReference type="ARBA" id="ARBA00022989"/>
    </source>
</evidence>
<reference evidence="7" key="1">
    <citation type="submission" date="2021-02" db="EMBL/GenBank/DDBJ databases">
        <authorList>
            <person name="Nowell W R."/>
        </authorList>
    </citation>
    <scope>NUCLEOTIDE SEQUENCE</scope>
</reference>
<name>A0A815EI57_ADIRI</name>
<dbReference type="OrthoDB" id="10011262at2759"/>
<dbReference type="Pfam" id="PF00001">
    <property type="entry name" value="7tm_1"/>
    <property type="match status" value="1"/>
</dbReference>